<dbReference type="Gene3D" id="3.30.160.60">
    <property type="entry name" value="Classic Zinc Finger"/>
    <property type="match status" value="3"/>
</dbReference>
<evidence type="ECO:0000256" key="5">
    <source>
        <dbReference type="ARBA" id="ARBA00022833"/>
    </source>
</evidence>
<dbReference type="SMART" id="SM00868">
    <property type="entry name" value="zf-AD"/>
    <property type="match status" value="1"/>
</dbReference>
<dbReference type="Pfam" id="PF00096">
    <property type="entry name" value="zf-C2H2"/>
    <property type="match status" value="2"/>
</dbReference>
<evidence type="ECO:0000256" key="6">
    <source>
        <dbReference type="ARBA" id="ARBA00023125"/>
    </source>
</evidence>
<keyword evidence="2 9" id="KW-0479">Metal-binding</keyword>
<dbReference type="PROSITE" id="PS50950">
    <property type="entry name" value="ZF_THAP"/>
    <property type="match status" value="1"/>
</dbReference>
<dbReference type="Gene3D" id="1.10.10.60">
    <property type="entry name" value="Homeodomain-like"/>
    <property type="match status" value="1"/>
</dbReference>
<evidence type="ECO:0000259" key="12">
    <source>
        <dbReference type="PROSITE" id="PS50960"/>
    </source>
</evidence>
<keyword evidence="8" id="KW-0539">Nucleus</keyword>
<feature type="binding site" evidence="9">
    <location>
        <position position="208"/>
    </location>
    <ligand>
        <name>Zn(2+)</name>
        <dbReference type="ChEBI" id="CHEBI:29105"/>
    </ligand>
</feature>
<feature type="domain" description="ZAD" evidence="13">
    <location>
        <begin position="153"/>
        <end position="232"/>
    </location>
</feature>
<evidence type="ECO:0000256" key="1">
    <source>
        <dbReference type="ARBA" id="ARBA00004123"/>
    </source>
</evidence>
<dbReference type="InterPro" id="IPR006612">
    <property type="entry name" value="THAP_Znf"/>
</dbReference>
<dbReference type="SUPFAM" id="SSF57716">
    <property type="entry name" value="Glucocorticoid receptor-like (DNA-binding domain)"/>
    <property type="match status" value="2"/>
</dbReference>
<keyword evidence="3" id="KW-0677">Repeat</keyword>
<dbReference type="InterPro" id="IPR012934">
    <property type="entry name" value="Znf_AD"/>
</dbReference>
<dbReference type="PROSITE" id="PS50157">
    <property type="entry name" value="ZINC_FINGER_C2H2_2"/>
    <property type="match status" value="4"/>
</dbReference>
<evidence type="ECO:0000256" key="9">
    <source>
        <dbReference type="PROSITE-ProRule" id="PRU01263"/>
    </source>
</evidence>
<dbReference type="Pfam" id="PF07776">
    <property type="entry name" value="zf-AD"/>
    <property type="match status" value="1"/>
</dbReference>
<evidence type="ECO:0000256" key="4">
    <source>
        <dbReference type="ARBA" id="ARBA00022771"/>
    </source>
</evidence>
<feature type="domain" description="HTH psq-type" evidence="12">
    <location>
        <begin position="302"/>
        <end position="350"/>
    </location>
</feature>
<dbReference type="GO" id="GO:0003677">
    <property type="term" value="F:DNA binding"/>
    <property type="evidence" value="ECO:0007669"/>
    <property type="project" value="UniProtKB-UniRule"/>
</dbReference>
<feature type="domain" description="C2H2-type" evidence="10">
    <location>
        <begin position="542"/>
        <end position="570"/>
    </location>
</feature>
<keyword evidence="5 9" id="KW-0862">Zinc</keyword>
<dbReference type="InterPro" id="IPR007889">
    <property type="entry name" value="HTH_Psq"/>
</dbReference>
<dbReference type="PROSITE" id="PS50960">
    <property type="entry name" value="HTH_PSQ"/>
    <property type="match status" value="1"/>
</dbReference>
<gene>
    <name evidence="14" type="ORF">PIBRA_LOCUS7103</name>
</gene>
<dbReference type="PANTHER" id="PTHR24379">
    <property type="entry name" value="KRAB AND ZINC FINGER DOMAIN-CONTAINING"/>
    <property type="match status" value="1"/>
</dbReference>
<feature type="binding site" evidence="9">
    <location>
        <position position="205"/>
    </location>
    <ligand>
        <name>Zn(2+)</name>
        <dbReference type="ChEBI" id="CHEBI:29105"/>
    </ligand>
</feature>
<dbReference type="Pfam" id="PF05225">
    <property type="entry name" value="HTH_psq"/>
    <property type="match status" value="1"/>
</dbReference>
<dbReference type="SMART" id="SM00980">
    <property type="entry name" value="THAP"/>
    <property type="match status" value="1"/>
</dbReference>
<dbReference type="AlphaFoldDB" id="A0A9P0XD20"/>
<dbReference type="SMART" id="SM00355">
    <property type="entry name" value="ZnF_C2H2"/>
    <property type="match status" value="8"/>
</dbReference>
<feature type="domain" description="C2H2-type" evidence="10">
    <location>
        <begin position="515"/>
        <end position="543"/>
    </location>
</feature>
<dbReference type="SUPFAM" id="SSF57667">
    <property type="entry name" value="beta-beta-alpha zinc fingers"/>
    <property type="match status" value="3"/>
</dbReference>
<comment type="caution">
    <text evidence="14">The sequence shown here is derived from an EMBL/GenBank/DDBJ whole genome shotgun (WGS) entry which is preliminary data.</text>
</comment>
<keyword evidence="15" id="KW-1185">Reference proteome</keyword>
<feature type="domain" description="THAP-type" evidence="11">
    <location>
        <begin position="1"/>
        <end position="85"/>
    </location>
</feature>
<dbReference type="Pfam" id="PF05485">
    <property type="entry name" value="THAP"/>
    <property type="match status" value="1"/>
</dbReference>
<feature type="binding site" evidence="9">
    <location>
        <position position="155"/>
    </location>
    <ligand>
        <name>Zn(2+)</name>
        <dbReference type="ChEBI" id="CHEBI:29105"/>
    </ligand>
</feature>
<dbReference type="InterPro" id="IPR013087">
    <property type="entry name" value="Znf_C2H2_type"/>
</dbReference>
<dbReference type="PANTHER" id="PTHR24379:SF126">
    <property type="entry name" value="LD25880P"/>
    <property type="match status" value="1"/>
</dbReference>
<feature type="domain" description="C2H2-type" evidence="10">
    <location>
        <begin position="600"/>
        <end position="618"/>
    </location>
</feature>
<keyword evidence="6 8" id="KW-0238">DNA-binding</keyword>
<evidence type="ECO:0000256" key="2">
    <source>
        <dbReference type="ARBA" id="ARBA00022723"/>
    </source>
</evidence>
<dbReference type="GO" id="GO:0005634">
    <property type="term" value="C:nucleus"/>
    <property type="evidence" value="ECO:0007669"/>
    <property type="project" value="UniProtKB-SubCell"/>
</dbReference>
<dbReference type="InterPro" id="IPR036236">
    <property type="entry name" value="Znf_C2H2_sf"/>
</dbReference>
<dbReference type="PROSITE" id="PS00028">
    <property type="entry name" value="ZINC_FINGER_C2H2_1"/>
    <property type="match status" value="2"/>
</dbReference>
<evidence type="ECO:0000313" key="15">
    <source>
        <dbReference type="Proteomes" id="UP001152562"/>
    </source>
</evidence>
<organism evidence="14 15">
    <name type="scientific">Pieris brassicae</name>
    <name type="common">White butterfly</name>
    <name type="synonym">Large white butterfly</name>
    <dbReference type="NCBI Taxonomy" id="7116"/>
    <lineage>
        <taxon>Eukaryota</taxon>
        <taxon>Metazoa</taxon>
        <taxon>Ecdysozoa</taxon>
        <taxon>Arthropoda</taxon>
        <taxon>Hexapoda</taxon>
        <taxon>Insecta</taxon>
        <taxon>Pterygota</taxon>
        <taxon>Neoptera</taxon>
        <taxon>Endopterygota</taxon>
        <taxon>Lepidoptera</taxon>
        <taxon>Glossata</taxon>
        <taxon>Ditrysia</taxon>
        <taxon>Papilionoidea</taxon>
        <taxon>Pieridae</taxon>
        <taxon>Pierinae</taxon>
        <taxon>Pieris</taxon>
    </lineage>
</organism>
<feature type="domain" description="C2H2-type" evidence="10">
    <location>
        <begin position="624"/>
        <end position="648"/>
    </location>
</feature>
<feature type="DNA-binding region" description="H-T-H motif" evidence="8">
    <location>
        <begin position="326"/>
        <end position="346"/>
    </location>
</feature>
<keyword evidence="4 7" id="KW-0863">Zinc-finger</keyword>
<evidence type="ECO:0000256" key="3">
    <source>
        <dbReference type="ARBA" id="ARBA00022737"/>
    </source>
</evidence>
<evidence type="ECO:0000256" key="8">
    <source>
        <dbReference type="PROSITE-ProRule" id="PRU00320"/>
    </source>
</evidence>
<dbReference type="Proteomes" id="UP001152562">
    <property type="component" value="Unassembled WGS sequence"/>
</dbReference>
<accession>A0A9P0XD20</accession>
<dbReference type="GO" id="GO:0008270">
    <property type="term" value="F:zinc ion binding"/>
    <property type="evidence" value="ECO:0007669"/>
    <property type="project" value="UniProtKB-UniRule"/>
</dbReference>
<evidence type="ECO:0000259" key="13">
    <source>
        <dbReference type="PROSITE" id="PS51915"/>
    </source>
</evidence>
<dbReference type="OrthoDB" id="8922241at2759"/>
<reference evidence="14" key="1">
    <citation type="submission" date="2022-05" db="EMBL/GenBank/DDBJ databases">
        <authorList>
            <person name="Okamura Y."/>
        </authorList>
    </citation>
    <scope>NUCLEOTIDE SEQUENCE</scope>
</reference>
<evidence type="ECO:0000259" key="11">
    <source>
        <dbReference type="PROSITE" id="PS50950"/>
    </source>
</evidence>
<dbReference type="InterPro" id="IPR009057">
    <property type="entry name" value="Homeodomain-like_sf"/>
</dbReference>
<feature type="binding site" evidence="9">
    <location>
        <position position="158"/>
    </location>
    <ligand>
        <name>Zn(2+)</name>
        <dbReference type="ChEBI" id="CHEBI:29105"/>
    </ligand>
</feature>
<comment type="subcellular location">
    <subcellularLocation>
        <location evidence="1 8">Nucleus</location>
    </subcellularLocation>
</comment>
<name>A0A9P0XD20_PIEBR</name>
<sequence>MPSEKSCCVLKCGSSRQQSDIILHSFPNPEKDMFRFMAWFQAAGLDTSLDAHYVFKYRKICHIHFESKDLTWTKRLSPDAVPRLLLPGPKLFGNDNGPILAPTSKLKNVQLDFSTPSTLEGNMQLKNKSISKQVGLLNVIYTRPPLVKEEILNRCRCCLDNVDLHLMWEEIPNNDQADSYGNMLIECFSLPWLTKNEGDQLEYICSSCVDRLQSALDFKKEIIASEQVLKGFLFQSDIQIEVFTEEDSIFANNDYIENVDIKTEVSEGEISALDKENSDQTDLGSTQKRKWPKKRKGADRLKAYKKYTQLDLREAIVSVRSENMTFKEACAEYNIPRNTLKSHLRKADIISEDHNVSCEDKSNKEKNFRRIEEIKMILKYTNAIPFKTKSAKYYCAYCSTSGPMFQDADELRIHTKFHEKERLEEVDHFMRPYWLNEILKLDVLNLTCTICNTKLPDWNQMFHHFDSQHGIEFDEAYTKVVPYNLSEPMQCVLCHDEFPNFHNLDGHMNAHYNNYICPTCGDTFVANSRLEKHLQVHHQGEFQCEECKRVFTLDKYRAKHYKLVHKRSTIRCILCPEVFNTVSEQNAHLVEHHKDNTNVYICEYCGRSYTHRKNFLKHLSRKKYKCEDCDKRFSSFKHLKTHKVICET</sequence>
<dbReference type="EMBL" id="CALOZG010000010">
    <property type="protein sequence ID" value="CAH4030450.1"/>
    <property type="molecule type" value="Genomic_DNA"/>
</dbReference>
<evidence type="ECO:0000256" key="7">
    <source>
        <dbReference type="PROSITE-ProRule" id="PRU00042"/>
    </source>
</evidence>
<proteinExistence type="predicted"/>
<protein>
    <submittedName>
        <fullName evidence="14">Uncharacterized protein</fullName>
    </submittedName>
</protein>
<evidence type="ECO:0000313" key="14">
    <source>
        <dbReference type="EMBL" id="CAH4030450.1"/>
    </source>
</evidence>
<dbReference type="PROSITE" id="PS51915">
    <property type="entry name" value="ZAD"/>
    <property type="match status" value="1"/>
</dbReference>
<dbReference type="SUPFAM" id="SSF46689">
    <property type="entry name" value="Homeodomain-like"/>
    <property type="match status" value="1"/>
</dbReference>
<evidence type="ECO:0000259" key="10">
    <source>
        <dbReference type="PROSITE" id="PS50157"/>
    </source>
</evidence>